<dbReference type="GO" id="GO:0006974">
    <property type="term" value="P:DNA damage response"/>
    <property type="evidence" value="ECO:0007669"/>
    <property type="project" value="InterPro"/>
</dbReference>
<evidence type="ECO:0000256" key="2">
    <source>
        <dbReference type="ARBA" id="ARBA00022454"/>
    </source>
</evidence>
<dbReference type="EMBL" id="RBKT01000001">
    <property type="protein sequence ID" value="RKR86639.1"/>
    <property type="molecule type" value="Genomic_DNA"/>
</dbReference>
<comment type="caution">
    <text evidence="3">The sequence shown here is derived from an EMBL/GenBank/DDBJ whole genome shotgun (WGS) entry which is preliminary data.</text>
</comment>
<dbReference type="AlphaFoldDB" id="A0A495JEZ4"/>
<dbReference type="GO" id="GO:0072572">
    <property type="term" value="F:poly-ADP-D-ribose binding"/>
    <property type="evidence" value="ECO:0007669"/>
    <property type="project" value="TreeGrafter"/>
</dbReference>
<keyword evidence="4" id="KW-1185">Reference proteome</keyword>
<dbReference type="Pfam" id="PF10228">
    <property type="entry name" value="HPF1"/>
    <property type="match status" value="1"/>
</dbReference>
<comment type="subcellular location">
    <subcellularLocation>
        <location evidence="1">Chromosome</location>
    </subcellularLocation>
</comment>
<dbReference type="InterPro" id="IPR019361">
    <property type="entry name" value="HPF1"/>
</dbReference>
<keyword evidence="2" id="KW-0158">Chromosome</keyword>
<proteinExistence type="predicted"/>
<dbReference type="PANTHER" id="PTHR13386">
    <property type="entry name" value="HISTONE PARYLATION FACTOR 1"/>
    <property type="match status" value="1"/>
</dbReference>
<reference evidence="3 4" key="1">
    <citation type="submission" date="2018-10" db="EMBL/GenBank/DDBJ databases">
        <title>Sequencing the genomes of 1000 actinobacteria strains.</title>
        <authorList>
            <person name="Klenk H.-P."/>
        </authorList>
    </citation>
    <scope>NUCLEOTIDE SEQUENCE [LARGE SCALE GENOMIC DNA]</scope>
    <source>
        <strain evidence="3 4">DSM 45175</strain>
    </source>
</reference>
<sequence>MWERFPAVAAKVRQVYGLRLPRHLAVFCALWKSVDTAEREALDYLMVSPFGLTEYFGEDGLQLVGRDGLDERLNGRFRRDPAEFVTVLMGGSDGLHYGLWYDDPAELPSFVVHNYARDSAETWTNRSPTLLEEFRWNVRAVLSDYGDTSEEAELLRPLTAALDWFATADREALESDGERRWATVARPSGGISIFPALPPRSGEARLTKSYDRISGFQTGTPQAAAWIAQAERELAGGEPAFALALGGELHWVDRDEYRSQSRDLLAGAYRALGRDALAEIVEVHAAHRDLRSVNVLVAPDQL</sequence>
<evidence type="ECO:0000313" key="3">
    <source>
        <dbReference type="EMBL" id="RKR86639.1"/>
    </source>
</evidence>
<name>A0A495JEZ4_9ACTN</name>
<dbReference type="Proteomes" id="UP000277671">
    <property type="component" value="Unassembled WGS sequence"/>
</dbReference>
<protein>
    <submittedName>
        <fullName evidence="3">Uncharacterized protein DUF2228</fullName>
    </submittedName>
</protein>
<evidence type="ECO:0000256" key="1">
    <source>
        <dbReference type="ARBA" id="ARBA00004286"/>
    </source>
</evidence>
<evidence type="ECO:0000313" key="4">
    <source>
        <dbReference type="Proteomes" id="UP000277671"/>
    </source>
</evidence>
<accession>A0A495JEZ4</accession>
<dbReference type="PANTHER" id="PTHR13386:SF1">
    <property type="entry name" value="HISTONE PARYLATION FACTOR 1"/>
    <property type="match status" value="1"/>
</dbReference>
<dbReference type="GO" id="GO:0042393">
    <property type="term" value="F:histone binding"/>
    <property type="evidence" value="ECO:0007669"/>
    <property type="project" value="InterPro"/>
</dbReference>
<organism evidence="3 4">
    <name type="scientific">Micromonospora pisi</name>
    <dbReference type="NCBI Taxonomy" id="589240"/>
    <lineage>
        <taxon>Bacteria</taxon>
        <taxon>Bacillati</taxon>
        <taxon>Actinomycetota</taxon>
        <taxon>Actinomycetes</taxon>
        <taxon>Micromonosporales</taxon>
        <taxon>Micromonosporaceae</taxon>
        <taxon>Micromonospora</taxon>
    </lineage>
</organism>
<gene>
    <name evidence="3" type="ORF">BDK92_0882</name>
</gene>
<dbReference type="GO" id="GO:0005694">
    <property type="term" value="C:chromosome"/>
    <property type="evidence" value="ECO:0007669"/>
    <property type="project" value="UniProtKB-SubCell"/>
</dbReference>